<reference evidence="4 5" key="1">
    <citation type="journal article" date="2016" name="Nat. Commun.">
        <title>Thousands of microbial genomes shed light on interconnected biogeochemical processes in an aquifer system.</title>
        <authorList>
            <person name="Anantharaman K."/>
            <person name="Brown C.T."/>
            <person name="Hug L.A."/>
            <person name="Sharon I."/>
            <person name="Castelle C.J."/>
            <person name="Probst A.J."/>
            <person name="Thomas B.C."/>
            <person name="Singh A."/>
            <person name="Wilkins M.J."/>
            <person name="Karaoz U."/>
            <person name="Brodie E.L."/>
            <person name="Williams K.H."/>
            <person name="Hubbard S.S."/>
            <person name="Banfield J.F."/>
        </authorList>
    </citation>
    <scope>NUCLEOTIDE SEQUENCE [LARGE SCALE GENOMIC DNA]</scope>
</reference>
<evidence type="ECO:0000256" key="2">
    <source>
        <dbReference type="ARBA" id="ARBA00022695"/>
    </source>
</evidence>
<dbReference type="NCBIfam" id="TIGR00125">
    <property type="entry name" value="cyt_tran_rel"/>
    <property type="match status" value="1"/>
</dbReference>
<name>A0A1F7YHM1_9BACT</name>
<dbReference type="InterPro" id="IPR050385">
    <property type="entry name" value="Archaeal_FAD_synthase"/>
</dbReference>
<dbReference type="PANTHER" id="PTHR43793:SF1">
    <property type="entry name" value="FAD SYNTHASE"/>
    <property type="match status" value="1"/>
</dbReference>
<keyword evidence="2" id="KW-0548">Nucleotidyltransferase</keyword>
<dbReference type="Pfam" id="PF01467">
    <property type="entry name" value="CTP_transf_like"/>
    <property type="match status" value="1"/>
</dbReference>
<keyword evidence="1" id="KW-0808">Transferase</keyword>
<dbReference type="AlphaFoldDB" id="A0A1F7YHM1"/>
<protein>
    <recommendedName>
        <fullName evidence="3">Cytidyltransferase-like domain-containing protein</fullName>
    </recommendedName>
</protein>
<dbReference type="PANTHER" id="PTHR43793">
    <property type="entry name" value="FAD SYNTHASE"/>
    <property type="match status" value="1"/>
</dbReference>
<evidence type="ECO:0000259" key="3">
    <source>
        <dbReference type="Pfam" id="PF01467"/>
    </source>
</evidence>
<feature type="domain" description="Cytidyltransferase-like" evidence="3">
    <location>
        <begin position="29"/>
        <end position="96"/>
    </location>
</feature>
<proteinExistence type="predicted"/>
<dbReference type="Gene3D" id="3.40.50.620">
    <property type="entry name" value="HUPs"/>
    <property type="match status" value="1"/>
</dbReference>
<sequence length="167" mass="19130">MVLKIRFWIIVGLSRKLESVERELKVILAQGVFDIVHVGHLEYLRKAKLAGDLLFVGIENDFCVRSNKGQGRPFNSLENRLEFLSQLQFVDFTFGFEDAPLYFDPEGVEMYIRRYKELRPNVVAITIGDPNTDLKLYQAEQAGVGFIKIGNLKKDSTTRLLQAIGYE</sequence>
<dbReference type="EMBL" id="MGGI01000010">
    <property type="protein sequence ID" value="OGM26851.1"/>
    <property type="molecule type" value="Genomic_DNA"/>
</dbReference>
<organism evidence="4 5">
    <name type="scientific">Candidatus Woesebacteria bacterium RIFCSPHIGHO2_01_FULL_39_28</name>
    <dbReference type="NCBI Taxonomy" id="1802496"/>
    <lineage>
        <taxon>Bacteria</taxon>
        <taxon>Candidatus Woeseibacteriota</taxon>
    </lineage>
</organism>
<gene>
    <name evidence="4" type="ORF">A2627_05550</name>
</gene>
<dbReference type="InterPro" id="IPR014729">
    <property type="entry name" value="Rossmann-like_a/b/a_fold"/>
</dbReference>
<evidence type="ECO:0000313" key="5">
    <source>
        <dbReference type="Proteomes" id="UP000178851"/>
    </source>
</evidence>
<dbReference type="SUPFAM" id="SSF52374">
    <property type="entry name" value="Nucleotidylyl transferase"/>
    <property type="match status" value="1"/>
</dbReference>
<accession>A0A1F7YHM1</accession>
<comment type="caution">
    <text evidence="4">The sequence shown here is derived from an EMBL/GenBank/DDBJ whole genome shotgun (WGS) entry which is preliminary data.</text>
</comment>
<dbReference type="GO" id="GO:0016779">
    <property type="term" value="F:nucleotidyltransferase activity"/>
    <property type="evidence" value="ECO:0007669"/>
    <property type="project" value="UniProtKB-KW"/>
</dbReference>
<evidence type="ECO:0000313" key="4">
    <source>
        <dbReference type="EMBL" id="OGM26851.1"/>
    </source>
</evidence>
<dbReference type="InterPro" id="IPR004821">
    <property type="entry name" value="Cyt_trans-like"/>
</dbReference>
<dbReference type="Proteomes" id="UP000178851">
    <property type="component" value="Unassembled WGS sequence"/>
</dbReference>
<evidence type="ECO:0000256" key="1">
    <source>
        <dbReference type="ARBA" id="ARBA00022679"/>
    </source>
</evidence>